<evidence type="ECO:0000256" key="2">
    <source>
        <dbReference type="ARBA" id="ARBA00005887"/>
    </source>
</evidence>
<organism evidence="11">
    <name type="scientific">Methanobacterium veterum</name>
    <dbReference type="NCBI Taxonomy" id="408577"/>
    <lineage>
        <taxon>Archaea</taxon>
        <taxon>Methanobacteriati</taxon>
        <taxon>Methanobacteriota</taxon>
        <taxon>Methanomada group</taxon>
        <taxon>Methanobacteria</taxon>
        <taxon>Methanobacteriales</taxon>
        <taxon>Methanobacteriaceae</taxon>
        <taxon>Methanobacterium</taxon>
    </lineage>
</organism>
<feature type="transmembrane region" description="Helical" evidence="8">
    <location>
        <begin position="199"/>
        <end position="216"/>
    </location>
</feature>
<keyword evidence="12" id="KW-1185">Reference proteome</keyword>
<feature type="transmembrane region" description="Helical" evidence="8">
    <location>
        <begin position="353"/>
        <end position="375"/>
    </location>
</feature>
<keyword evidence="7 8" id="KW-0924">Ammonia transport</keyword>
<dbReference type="RefSeq" id="WP_048080265.1">
    <property type="nucleotide sequence ID" value="NZ_JAPVER010000018.1"/>
</dbReference>
<sequence length="407" mass="42294">MVLDSGDTAWMLVSTALVMLMTVPGVALFYGGMSKRENVLNTIFMSLIAFAITSVIWILYAFPLAFNASVDPWGLIGAPANLLFSGIGVDDLAALAPTIPTTVYAAFQMTFAAITVALISGAVVGRMKASSWIVFSVIWVSLIYVPIAHWVWGGGFLAQLGALDFAGGTVVHINSGVAGLALALLLGKRKDIALLPHHLGYSVIGAALLWFGWFGFNAGSALTAGGLAGSAFLATNTATAAAMISWVAIDIIKTGKPTILGAVSGAVAGLVAITPAAGFVTVDAAIVIGLITSVFSYFAVSWLKPRLGYDDALDVFGIHGISGTWGAIATGLFAAPFVNSLGTGVFYGNPGQLLTQIIAIVIVAAYSFIGTLIIGKLIDITMGLRVDEKTEIEGLDTNLHEESGYRI</sequence>
<dbReference type="Proteomes" id="UP001068021">
    <property type="component" value="Unassembled WGS sequence"/>
</dbReference>
<dbReference type="AlphaFoldDB" id="A0A9E5A3W1"/>
<feature type="transmembrane region" description="Helical" evidence="8">
    <location>
        <begin position="165"/>
        <end position="187"/>
    </location>
</feature>
<comment type="subcellular location">
    <subcellularLocation>
        <location evidence="8">Cell membrane</location>
        <topology evidence="8">Multi-pass membrane protein</topology>
    </subcellularLocation>
    <subcellularLocation>
        <location evidence="1">Membrane</location>
        <topology evidence="1">Multi-pass membrane protein</topology>
    </subcellularLocation>
</comment>
<dbReference type="PANTHER" id="PTHR43029:SF10">
    <property type="entry name" value="AMMONIUM TRANSPORTER MEP2"/>
    <property type="match status" value="1"/>
</dbReference>
<dbReference type="InterPro" id="IPR001905">
    <property type="entry name" value="Ammonium_transpt"/>
</dbReference>
<accession>A0A9E5A3W1</accession>
<dbReference type="EMBL" id="JAPVES010000030">
    <property type="protein sequence ID" value="MCZ3372714.1"/>
    <property type="molecule type" value="Genomic_DNA"/>
</dbReference>
<feature type="transmembrane region" description="Helical" evidence="8">
    <location>
        <begin position="284"/>
        <end position="303"/>
    </location>
</feature>
<dbReference type="InterPro" id="IPR018047">
    <property type="entry name" value="Ammonium_transpt_CS"/>
</dbReference>
<protein>
    <recommendedName>
        <fullName evidence="8">Ammonium transporter</fullName>
    </recommendedName>
</protein>
<evidence type="ECO:0000256" key="1">
    <source>
        <dbReference type="ARBA" id="ARBA00004141"/>
    </source>
</evidence>
<evidence type="ECO:0000313" key="11">
    <source>
        <dbReference type="EMBL" id="MCZ3372714.1"/>
    </source>
</evidence>
<feature type="transmembrane region" description="Helical" evidence="8">
    <location>
        <begin position="315"/>
        <end position="338"/>
    </location>
</feature>
<feature type="domain" description="Ammonium transporter AmtB-like" evidence="9">
    <location>
        <begin position="9"/>
        <end position="405"/>
    </location>
</feature>
<dbReference type="GO" id="GO:0008519">
    <property type="term" value="F:ammonium channel activity"/>
    <property type="evidence" value="ECO:0007669"/>
    <property type="project" value="InterPro"/>
</dbReference>
<dbReference type="Gene3D" id="1.10.3430.10">
    <property type="entry name" value="Ammonium transporter AmtB like domains"/>
    <property type="match status" value="1"/>
</dbReference>
<dbReference type="EMBL" id="JAPVER010000018">
    <property type="protein sequence ID" value="MCZ3364959.1"/>
    <property type="molecule type" value="Genomic_DNA"/>
</dbReference>
<dbReference type="PROSITE" id="PS01219">
    <property type="entry name" value="AMMONIUM_TRANSP"/>
    <property type="match status" value="1"/>
</dbReference>
<evidence type="ECO:0000313" key="10">
    <source>
        <dbReference type="EMBL" id="MCZ3364959.1"/>
    </source>
</evidence>
<keyword evidence="6 8" id="KW-0472">Membrane</keyword>
<gene>
    <name evidence="11" type="ORF">O3H35_08710</name>
    <name evidence="10" type="ORF">O3H54_03590</name>
</gene>
<evidence type="ECO:0000256" key="7">
    <source>
        <dbReference type="ARBA" id="ARBA00023177"/>
    </source>
</evidence>
<evidence type="ECO:0000259" key="9">
    <source>
        <dbReference type="Pfam" id="PF00909"/>
    </source>
</evidence>
<feature type="transmembrane region" description="Helical" evidence="8">
    <location>
        <begin position="105"/>
        <end position="125"/>
    </location>
</feature>
<comment type="caution">
    <text evidence="11">The sequence shown here is derived from an EMBL/GenBank/DDBJ whole genome shotgun (WGS) entry which is preliminary data.</text>
</comment>
<feature type="transmembrane region" description="Helical" evidence="8">
    <location>
        <begin position="12"/>
        <end position="31"/>
    </location>
</feature>
<evidence type="ECO:0000256" key="5">
    <source>
        <dbReference type="ARBA" id="ARBA00022989"/>
    </source>
</evidence>
<feature type="transmembrane region" description="Helical" evidence="8">
    <location>
        <begin position="222"/>
        <end position="247"/>
    </location>
</feature>
<feature type="transmembrane region" description="Helical" evidence="8">
    <location>
        <begin position="132"/>
        <end position="153"/>
    </location>
</feature>
<dbReference type="Pfam" id="PF00909">
    <property type="entry name" value="Ammonium_transp"/>
    <property type="match status" value="1"/>
</dbReference>
<dbReference type="PANTHER" id="PTHR43029">
    <property type="entry name" value="AMMONIUM TRANSPORTER MEP2"/>
    <property type="match status" value="1"/>
</dbReference>
<feature type="transmembrane region" description="Helical" evidence="8">
    <location>
        <begin position="259"/>
        <end position="278"/>
    </location>
</feature>
<dbReference type="SUPFAM" id="SSF111352">
    <property type="entry name" value="Ammonium transporter"/>
    <property type="match status" value="1"/>
</dbReference>
<dbReference type="Proteomes" id="UP001074446">
    <property type="component" value="Unassembled WGS sequence"/>
</dbReference>
<dbReference type="GeneID" id="300258208"/>
<proteinExistence type="inferred from homology"/>
<dbReference type="GO" id="GO:0005886">
    <property type="term" value="C:plasma membrane"/>
    <property type="evidence" value="ECO:0007669"/>
    <property type="project" value="UniProtKB-SubCell"/>
</dbReference>
<evidence type="ECO:0000313" key="12">
    <source>
        <dbReference type="Proteomes" id="UP001068021"/>
    </source>
</evidence>
<evidence type="ECO:0000256" key="8">
    <source>
        <dbReference type="RuleBase" id="RU362002"/>
    </source>
</evidence>
<dbReference type="InterPro" id="IPR024041">
    <property type="entry name" value="NH4_transpt_AmtB-like_dom"/>
</dbReference>
<evidence type="ECO:0000256" key="4">
    <source>
        <dbReference type="ARBA" id="ARBA00022692"/>
    </source>
</evidence>
<comment type="similarity">
    <text evidence="2 8">Belongs to the ammonia transporter channel (TC 1.A.11.2) family.</text>
</comment>
<dbReference type="NCBIfam" id="TIGR00836">
    <property type="entry name" value="amt"/>
    <property type="match status" value="1"/>
</dbReference>
<keyword evidence="5 8" id="KW-1133">Transmembrane helix</keyword>
<keyword evidence="3 8" id="KW-0813">Transport</keyword>
<evidence type="ECO:0000256" key="6">
    <source>
        <dbReference type="ARBA" id="ARBA00023136"/>
    </source>
</evidence>
<evidence type="ECO:0000256" key="3">
    <source>
        <dbReference type="ARBA" id="ARBA00022448"/>
    </source>
</evidence>
<reference evidence="11" key="1">
    <citation type="submission" date="2022-12" db="EMBL/GenBank/DDBJ databases">
        <title>Reclassification of two methanogenic archaea species isolated from the Kolyma lowland permafrost.</title>
        <authorList>
            <person name="Trubitsyn V.E."/>
            <person name="Rivkina E.M."/>
            <person name="Shcherbakova V.A."/>
        </authorList>
    </citation>
    <scope>NUCLEOTIDE SEQUENCE</scope>
    <source>
        <strain evidence="10">M2</strain>
        <strain evidence="11">MK4</strain>
    </source>
</reference>
<name>A0A9E5A3W1_9EURY</name>
<dbReference type="InterPro" id="IPR029020">
    <property type="entry name" value="Ammonium/urea_transptr"/>
</dbReference>
<feature type="transmembrane region" description="Helical" evidence="8">
    <location>
        <begin position="43"/>
        <end position="66"/>
    </location>
</feature>
<keyword evidence="4 8" id="KW-0812">Transmembrane</keyword>